<reference evidence="2" key="1">
    <citation type="submission" date="2016-08" db="EMBL/GenBank/DDBJ databases">
        <authorList>
            <person name="Seilhamer J.J."/>
        </authorList>
    </citation>
    <scope>NUCLEOTIDE SEQUENCE</scope>
    <source>
        <strain evidence="2">86</strain>
    </source>
</reference>
<dbReference type="EMBL" id="FMJD01000010">
    <property type="protein sequence ID" value="SCM78020.1"/>
    <property type="molecule type" value="Genomic_DNA"/>
</dbReference>
<evidence type="ECO:0000256" key="1">
    <source>
        <dbReference type="SAM" id="MobiDB-lite"/>
    </source>
</evidence>
<name>A0A212L3A7_9HYPH</name>
<evidence type="ECO:0008006" key="4">
    <source>
        <dbReference type="Google" id="ProtNLM"/>
    </source>
</evidence>
<dbReference type="AlphaFoldDB" id="A0A212L3A7"/>
<gene>
    <name evidence="2" type="ORF">KL86PLE_100408</name>
    <name evidence="3" type="ORF">KL86PLE_60338</name>
</gene>
<accession>A0A212L3A7</accession>
<dbReference type="EMBL" id="FMJD01000002">
    <property type="protein sequence ID" value="SCM71967.1"/>
    <property type="molecule type" value="Genomic_DNA"/>
</dbReference>
<sequence length="103" mass="11499">MAAHRHAPLQTLSLIYGCFARHQALVEPARSLPQGKANQKGRRRHQTKFGGARRDRTDDLKLAKLALSQLSYGPNSVTLTTPGGIGWPEWTRTTDLTLIRRVL</sequence>
<evidence type="ECO:0000313" key="3">
    <source>
        <dbReference type="EMBL" id="SCM78020.1"/>
    </source>
</evidence>
<organism evidence="2">
    <name type="scientific">uncultured Pleomorphomonas sp</name>
    <dbReference type="NCBI Taxonomy" id="442121"/>
    <lineage>
        <taxon>Bacteria</taxon>
        <taxon>Pseudomonadati</taxon>
        <taxon>Pseudomonadota</taxon>
        <taxon>Alphaproteobacteria</taxon>
        <taxon>Hyphomicrobiales</taxon>
        <taxon>Pleomorphomonadaceae</taxon>
        <taxon>Pleomorphomonas</taxon>
        <taxon>environmental samples</taxon>
    </lineage>
</organism>
<proteinExistence type="predicted"/>
<dbReference type="PROSITE" id="PS51257">
    <property type="entry name" value="PROKAR_LIPOPROTEIN"/>
    <property type="match status" value="1"/>
</dbReference>
<evidence type="ECO:0000313" key="2">
    <source>
        <dbReference type="EMBL" id="SCM71967.1"/>
    </source>
</evidence>
<protein>
    <recommendedName>
        <fullName evidence="4">Transposase</fullName>
    </recommendedName>
</protein>
<feature type="region of interest" description="Disordered" evidence="1">
    <location>
        <begin position="30"/>
        <end position="54"/>
    </location>
</feature>